<evidence type="ECO:0000313" key="3">
    <source>
        <dbReference type="EMBL" id="OWJ55908.1"/>
    </source>
</evidence>
<dbReference type="RefSeq" id="WP_088158047.1">
    <property type="nucleotide sequence ID" value="NZ_NHON01000190.1"/>
</dbReference>
<comment type="similarity">
    <text evidence="1">Belongs to the bacterial reverse transcriptase family.</text>
</comment>
<dbReference type="Pfam" id="PF00078">
    <property type="entry name" value="RVT_1"/>
    <property type="match status" value="1"/>
</dbReference>
<proteinExistence type="inferred from homology"/>
<name>A0A211YSB3_9PROT</name>
<dbReference type="AlphaFoldDB" id="A0A211YSB3"/>
<dbReference type="PANTHER" id="PTHR34047">
    <property type="entry name" value="NUCLEAR INTRON MATURASE 1, MITOCHONDRIAL-RELATED"/>
    <property type="match status" value="1"/>
</dbReference>
<evidence type="ECO:0000259" key="2">
    <source>
        <dbReference type="PROSITE" id="PS50878"/>
    </source>
</evidence>
<dbReference type="EMBL" id="NHON01000190">
    <property type="protein sequence ID" value="OWJ55908.1"/>
    <property type="molecule type" value="Genomic_DNA"/>
</dbReference>
<dbReference type="InterPro" id="IPR000477">
    <property type="entry name" value="RT_dom"/>
</dbReference>
<dbReference type="SUPFAM" id="SSF56672">
    <property type="entry name" value="DNA/RNA polymerases"/>
    <property type="match status" value="1"/>
</dbReference>
<sequence length="479" mass="55542">MAYTWVPSIKHYPHFDKSIRPSDIWKLVRNPDRVAANAFYPFLKYEKRWQPFRGSEFDKAVSGFQKPEKKEREIRYASRRDSYIYSYYRHMLSGYYENALAANGLSKNVIAYRRVKSSAGRGKSNVEFAYDAFIEIRKLGNCGVVALDISKFFESIDHGILKKQWCSLLGVADLPKDHAAVFRSITSYAVVDRAAAYERLGYVERKIVKGNERLVYTKKFRETPRQLCSNGDFRVKICGQGGAFSKLVRKNEKEYGIPQGSPISDMLANLYLIEFDRAVNQFVINIGGTYYRYSDDILIIVPGGVAEANCARDFAMNEIKKHGDNLLIKDSKTSLLVYKQDGKNQIFERIDGKGRNDLEYLGFRYDGKKIRIRDATISGLYRKISSAAKVVARKQVKRYKNKDLKYLLEKFDHSAFMKRYGRVLDFEVESDYRDWTFWTYAKRSIDTFGALGSPISNQLRNYKRICRSRVESEITKMHK</sequence>
<dbReference type="InterPro" id="IPR051083">
    <property type="entry name" value="GrpII_Intron_Splice-Mob/Def"/>
</dbReference>
<keyword evidence="4" id="KW-1185">Reference proteome</keyword>
<protein>
    <recommendedName>
        <fullName evidence="2">Reverse transcriptase domain-containing protein</fullName>
    </recommendedName>
</protein>
<feature type="domain" description="Reverse transcriptase" evidence="2">
    <location>
        <begin position="58"/>
        <end position="365"/>
    </location>
</feature>
<dbReference type="InterPro" id="IPR043502">
    <property type="entry name" value="DNA/RNA_pol_sf"/>
</dbReference>
<evidence type="ECO:0000256" key="1">
    <source>
        <dbReference type="ARBA" id="ARBA00034120"/>
    </source>
</evidence>
<dbReference type="OrthoDB" id="9793236at2"/>
<gene>
    <name evidence="3" type="ORF">BWR60_35635</name>
</gene>
<reference evidence="4" key="1">
    <citation type="submission" date="2017-05" db="EMBL/GenBank/DDBJ databases">
        <authorList>
            <person name="Macchi M."/>
            <person name="Festa S."/>
            <person name="Coppotelli B.M."/>
            <person name="Morelli I.S."/>
        </authorList>
    </citation>
    <scope>NUCLEOTIDE SEQUENCE [LARGE SCALE GENOMIC DNA]</scope>
    <source>
        <strain evidence="4">I</strain>
    </source>
</reference>
<organism evidence="3 4">
    <name type="scientific">Inquilinus limosus</name>
    <dbReference type="NCBI Taxonomy" id="171674"/>
    <lineage>
        <taxon>Bacteria</taxon>
        <taxon>Pseudomonadati</taxon>
        <taxon>Pseudomonadota</taxon>
        <taxon>Alphaproteobacteria</taxon>
        <taxon>Rhodospirillales</taxon>
        <taxon>Rhodospirillaceae</taxon>
        <taxon>Inquilinus</taxon>
    </lineage>
</organism>
<comment type="caution">
    <text evidence="3">The sequence shown here is derived from an EMBL/GenBank/DDBJ whole genome shotgun (WGS) entry which is preliminary data.</text>
</comment>
<dbReference type="PROSITE" id="PS50878">
    <property type="entry name" value="RT_POL"/>
    <property type="match status" value="1"/>
</dbReference>
<evidence type="ECO:0000313" key="4">
    <source>
        <dbReference type="Proteomes" id="UP000196655"/>
    </source>
</evidence>
<dbReference type="PANTHER" id="PTHR34047:SF8">
    <property type="entry name" value="PROTEIN YKFC"/>
    <property type="match status" value="1"/>
</dbReference>
<dbReference type="Proteomes" id="UP000196655">
    <property type="component" value="Unassembled WGS sequence"/>
</dbReference>
<accession>A0A211YSB3</accession>